<evidence type="ECO:0000256" key="4">
    <source>
        <dbReference type="ARBA" id="ARBA00022692"/>
    </source>
</evidence>
<evidence type="ECO:0000256" key="8">
    <source>
        <dbReference type="ARBA" id="ARBA00023170"/>
    </source>
</evidence>
<dbReference type="InterPro" id="IPR050726">
    <property type="entry name" value="mGluR"/>
</dbReference>
<feature type="transmembrane region" description="Helical" evidence="12">
    <location>
        <begin position="671"/>
        <end position="691"/>
    </location>
</feature>
<organism evidence="14">
    <name type="scientific">Schistocephalus solidus</name>
    <name type="common">Tapeworm</name>
    <dbReference type="NCBI Taxonomy" id="70667"/>
    <lineage>
        <taxon>Eukaryota</taxon>
        <taxon>Metazoa</taxon>
        <taxon>Spiralia</taxon>
        <taxon>Lophotrochozoa</taxon>
        <taxon>Platyhelminthes</taxon>
        <taxon>Cestoda</taxon>
        <taxon>Eucestoda</taxon>
        <taxon>Diphyllobothriidea</taxon>
        <taxon>Diphyllobothriidae</taxon>
        <taxon>Schistocephalus</taxon>
    </lineage>
</organism>
<feature type="transmembrane region" description="Helical" evidence="12">
    <location>
        <begin position="823"/>
        <end position="846"/>
    </location>
</feature>
<evidence type="ECO:0000256" key="5">
    <source>
        <dbReference type="ARBA" id="ARBA00022989"/>
    </source>
</evidence>
<evidence type="ECO:0000256" key="3">
    <source>
        <dbReference type="ARBA" id="ARBA00022475"/>
    </source>
</evidence>
<feature type="transmembrane region" description="Helical" evidence="12">
    <location>
        <begin position="745"/>
        <end position="766"/>
    </location>
</feature>
<evidence type="ECO:0000256" key="7">
    <source>
        <dbReference type="ARBA" id="ARBA00023136"/>
    </source>
</evidence>
<keyword evidence="4 12" id="KW-0812">Transmembrane</keyword>
<keyword evidence="6" id="KW-0297">G-protein coupled receptor</keyword>
<dbReference type="EMBL" id="GEEE01018199">
    <property type="protein sequence ID" value="JAP45026.1"/>
    <property type="molecule type" value="Transcribed_RNA"/>
</dbReference>
<feature type="transmembrane region" description="Helical" evidence="12">
    <location>
        <begin position="632"/>
        <end position="659"/>
    </location>
</feature>
<dbReference type="InterPro" id="IPR017978">
    <property type="entry name" value="GPCR_3_C"/>
</dbReference>
<evidence type="ECO:0000256" key="11">
    <source>
        <dbReference type="SAM" id="MobiDB-lite"/>
    </source>
</evidence>
<keyword evidence="9" id="KW-0325">Glycoprotein</keyword>
<dbReference type="InterPro" id="IPR000337">
    <property type="entry name" value="GPCR_3"/>
</dbReference>
<dbReference type="InterPro" id="IPR000162">
    <property type="entry name" value="GPCR_3_mtglu_rcpt"/>
</dbReference>
<dbReference type="Pfam" id="PF00003">
    <property type="entry name" value="7tm_3"/>
    <property type="match status" value="1"/>
</dbReference>
<keyword evidence="8 14" id="KW-0675">Receptor</keyword>
<dbReference type="FunFam" id="2.10.50.30:FF:000001">
    <property type="entry name" value="metabotropic glutamate receptor 1"/>
    <property type="match status" value="1"/>
</dbReference>
<gene>
    <name evidence="14" type="primary">GRM</name>
    <name evidence="14" type="ORF">TR126017</name>
</gene>
<dbReference type="Pfam" id="PF01094">
    <property type="entry name" value="ANF_receptor"/>
    <property type="match status" value="1"/>
</dbReference>
<dbReference type="Gene3D" id="3.40.50.2300">
    <property type="match status" value="2"/>
</dbReference>
<dbReference type="SUPFAM" id="SSF53822">
    <property type="entry name" value="Periplasmic binding protein-like I"/>
    <property type="match status" value="1"/>
</dbReference>
<dbReference type="GO" id="GO:0005886">
    <property type="term" value="C:plasma membrane"/>
    <property type="evidence" value="ECO:0007669"/>
    <property type="project" value="UniProtKB-SubCell"/>
</dbReference>
<evidence type="ECO:0000256" key="9">
    <source>
        <dbReference type="ARBA" id="ARBA00023180"/>
    </source>
</evidence>
<dbReference type="InterPro" id="IPR011500">
    <property type="entry name" value="GPCR_3_9-Cys_dom"/>
</dbReference>
<evidence type="ECO:0000313" key="14">
    <source>
        <dbReference type="EMBL" id="JAP45026.1"/>
    </source>
</evidence>
<evidence type="ECO:0000256" key="2">
    <source>
        <dbReference type="ARBA" id="ARBA00007242"/>
    </source>
</evidence>
<dbReference type="PRINTS" id="PR00593">
    <property type="entry name" value="MTABOTROPICR"/>
</dbReference>
<protein>
    <submittedName>
        <fullName evidence="14">Metabotropic glutamate receptor</fullName>
    </submittedName>
</protein>
<feature type="transmembrane region" description="Helical" evidence="12">
    <location>
        <begin position="792"/>
        <end position="811"/>
    </location>
</feature>
<keyword evidence="3" id="KW-1003">Cell membrane</keyword>
<dbReference type="InterPro" id="IPR028082">
    <property type="entry name" value="Peripla_BP_I"/>
</dbReference>
<dbReference type="InterPro" id="IPR038550">
    <property type="entry name" value="GPCR_3_9-Cys_sf"/>
</dbReference>
<evidence type="ECO:0000256" key="6">
    <source>
        <dbReference type="ARBA" id="ARBA00023040"/>
    </source>
</evidence>
<dbReference type="AlphaFoldDB" id="A0A0X3PCU6"/>
<feature type="compositionally biased region" description="Low complexity" evidence="11">
    <location>
        <begin position="1052"/>
        <end position="1064"/>
    </location>
</feature>
<feature type="transmembrane region" description="Helical" evidence="12">
    <location>
        <begin position="703"/>
        <end position="724"/>
    </location>
</feature>
<sequence>MPVLLLGTTGLARSMITVSTYLCFLSLTYFVQGLDQSKATSTVATVPGDIILGGLFPVHSSGALKCQSLNPERGIQRVEAMLFTLDEINNNPNLLPGLRLGANIRDTCSLGNHALEQSLDFVKTTVTDVTSRPQETHTSTDCPCASSQLSASNRMTATHARPASWSQNIVRGVVGGSYSTVSILVANLYRLFQLPQISYASTSAVLSDKRTYPLFARTVPSDVEQARAMADLVAAHNWTYVSTVRSAGDYGDSGMDAFWKEADKRGVCIAAREVIRGSSTKRDLDEVVKVLRYGFSKARVVVLFTRMDHTKLLLNAVRRANLTDHFVWIASDGWGRENVPVENNSRVANGALTIEILAEEIGQFSVYYKNLRSDNTRNPWFSKYWESLFGCTYDNSSNTAESDGNSSNDGDSKNRMPSCLSNPKNRLGDKLPLPFKQEAKIQFVYDAIYAFAWGLHKLQQSLCPFNPDPAKWDKDECIRKLLSHKGKDFYDLIIKTSFKDNYGNLVAFDENGDGVGQYLIYNYARDPYTGEYNYRLVGDYQKSKLSMRSRPIWPGGQSRLVPSSQCSEECPFGSVRQYSKKQQCCWTCEECQANQIIINLTTCETCPDQYWPTANRTICERLKLHYIKPNSWFAIIPMILNCIGILATIGVIVTLALYSETPIVRATGRELTYLLLSGCLLCYLSSLLLLIEPNPAACGIQRVGIGLGFAIMYASLLTKTNRLARIFDAAKRTAKRPAFISPRSQLAIAGGLIGLQFALSAIWLGFDPPATRIDPIQSNFLVLRCAIKDSSLMTSLAYIMLLIVVCTIYAVKTRCIPENFNESKFIGFAMYTTCIIWLAFVPIYFATMSNFEIQVSTLSVAVSLSATVTLVCLFAPKLYIIYFQPEKNVRKLTMNSGTGNKSKYAMSRSPPESYARQSSSLGTDYVLTNPMLASSLQPSVLLTTSESNQLSSERGKSFSGYQENSSTRPLLNSVSETSPTANVLIPRRDSSEVCTKSYSATSNVGRSLPVEDSTKPRLNYQAIVSPMPLLLDSIAGSVASVPAYLYEEETTADSSSTHSSISYSRKPTTSEVSIENPKLDGYSSNEDPFVYHNLAASLTTSPNPLSGKDALSSVSAKAVLSNSMVVKANKECKIVGIGHKGPFMVTNSPPTDLWEQVPHSLLGPSPPDRWRILGGSALIDEEKISSV</sequence>
<comment type="subcellular location">
    <subcellularLocation>
        <location evidence="1">Cell membrane</location>
        <topology evidence="1">Multi-pass membrane protein</topology>
    </subcellularLocation>
</comment>
<dbReference type="PROSITE" id="PS50259">
    <property type="entry name" value="G_PROTEIN_RECEP_F3_4"/>
    <property type="match status" value="1"/>
</dbReference>
<evidence type="ECO:0000256" key="10">
    <source>
        <dbReference type="ARBA" id="ARBA00023224"/>
    </source>
</evidence>
<evidence type="ECO:0000256" key="1">
    <source>
        <dbReference type="ARBA" id="ARBA00004651"/>
    </source>
</evidence>
<keyword evidence="10" id="KW-0807">Transducer</keyword>
<dbReference type="InterPro" id="IPR001828">
    <property type="entry name" value="ANF_lig-bd_rcpt"/>
</dbReference>
<accession>A0A0X3PCU6</accession>
<keyword evidence="5 12" id="KW-1133">Transmembrane helix</keyword>
<dbReference type="Gene3D" id="2.10.50.30">
    <property type="entry name" value="GPCR, family 3, nine cysteines domain"/>
    <property type="match status" value="1"/>
</dbReference>
<dbReference type="CDD" id="cd15934">
    <property type="entry name" value="7tmC_mGluRs_group2_3"/>
    <property type="match status" value="1"/>
</dbReference>
<dbReference type="Pfam" id="PF07562">
    <property type="entry name" value="NCD3G"/>
    <property type="match status" value="1"/>
</dbReference>
<feature type="region of interest" description="Disordered" evidence="11">
    <location>
        <begin position="399"/>
        <end position="425"/>
    </location>
</feature>
<comment type="similarity">
    <text evidence="2">Belongs to the G-protein coupled receptor 3 family.</text>
</comment>
<feature type="compositionally biased region" description="Polar residues" evidence="11">
    <location>
        <begin position="959"/>
        <end position="978"/>
    </location>
</feature>
<reference evidence="14" key="1">
    <citation type="submission" date="2016-01" db="EMBL/GenBank/DDBJ databases">
        <title>Reference transcriptome for the parasite Schistocephalus solidus: insights into the molecular evolution of parasitism.</title>
        <authorList>
            <person name="Hebert F.O."/>
            <person name="Grambauer S."/>
            <person name="Barber I."/>
            <person name="Landry C.R."/>
            <person name="Aubin-Horth N."/>
        </authorList>
    </citation>
    <scope>NUCLEOTIDE SEQUENCE</scope>
</reference>
<feature type="domain" description="G-protein coupled receptors family 3 profile" evidence="13">
    <location>
        <begin position="633"/>
        <end position="897"/>
    </location>
</feature>
<feature type="region of interest" description="Disordered" evidence="11">
    <location>
        <begin position="1049"/>
        <end position="1079"/>
    </location>
</feature>
<dbReference type="FunFam" id="3.40.50.2300:FF:000145">
    <property type="entry name" value="Glutamate receptor, metabotropic"/>
    <property type="match status" value="1"/>
</dbReference>
<feature type="transmembrane region" description="Helical" evidence="12">
    <location>
        <begin position="858"/>
        <end position="882"/>
    </location>
</feature>
<proteinExistence type="inferred from homology"/>
<dbReference type="PANTHER" id="PTHR24060">
    <property type="entry name" value="METABOTROPIC GLUTAMATE RECEPTOR"/>
    <property type="match status" value="1"/>
</dbReference>
<dbReference type="CDD" id="cd06362">
    <property type="entry name" value="PBP1_mGluR"/>
    <property type="match status" value="1"/>
</dbReference>
<name>A0A0X3PCU6_SCHSO</name>
<keyword evidence="7 12" id="KW-0472">Membrane</keyword>
<dbReference type="GO" id="GO:0004930">
    <property type="term" value="F:G protein-coupled receptor activity"/>
    <property type="evidence" value="ECO:0007669"/>
    <property type="project" value="UniProtKB-KW"/>
</dbReference>
<evidence type="ECO:0000256" key="12">
    <source>
        <dbReference type="SAM" id="Phobius"/>
    </source>
</evidence>
<dbReference type="PRINTS" id="PR00248">
    <property type="entry name" value="GPCRMGR"/>
</dbReference>
<evidence type="ECO:0000259" key="13">
    <source>
        <dbReference type="PROSITE" id="PS50259"/>
    </source>
</evidence>
<feature type="region of interest" description="Disordered" evidence="11">
    <location>
        <begin position="951"/>
        <end position="978"/>
    </location>
</feature>